<dbReference type="Proteomes" id="UP001055167">
    <property type="component" value="Unassembled WGS sequence"/>
</dbReference>
<reference evidence="2" key="1">
    <citation type="journal article" date="2021" name="Front. Microbiol.">
        <title>Comprehensive Comparative Genomics and Phenotyping of Methylobacterium Species.</title>
        <authorList>
            <person name="Alessa O."/>
            <person name="Ogura Y."/>
            <person name="Fujitani Y."/>
            <person name="Takami H."/>
            <person name="Hayashi T."/>
            <person name="Sahin N."/>
            <person name="Tani A."/>
        </authorList>
    </citation>
    <scope>NUCLEOTIDE SEQUENCE</scope>
    <source>
        <strain evidence="2">KCTC 52305</strain>
    </source>
</reference>
<keyword evidence="3" id="KW-1185">Reference proteome</keyword>
<organism evidence="2 3">
    <name type="scientific">Methylobacterium crusticola</name>
    <dbReference type="NCBI Taxonomy" id="1697972"/>
    <lineage>
        <taxon>Bacteria</taxon>
        <taxon>Pseudomonadati</taxon>
        <taxon>Pseudomonadota</taxon>
        <taxon>Alphaproteobacteria</taxon>
        <taxon>Hyphomicrobiales</taxon>
        <taxon>Methylobacteriaceae</taxon>
        <taxon>Methylobacterium</taxon>
    </lineage>
</organism>
<protein>
    <submittedName>
        <fullName evidence="2">Uncharacterized protein</fullName>
    </submittedName>
</protein>
<feature type="region of interest" description="Disordered" evidence="1">
    <location>
        <begin position="1"/>
        <end position="57"/>
    </location>
</feature>
<comment type="caution">
    <text evidence="2">The sequence shown here is derived from an EMBL/GenBank/DDBJ whole genome shotgun (WGS) entry which is preliminary data.</text>
</comment>
<dbReference type="RefSeq" id="WP_128561903.1">
    <property type="nucleotide sequence ID" value="NZ_BPQH01000001.1"/>
</dbReference>
<feature type="compositionally biased region" description="Basic and acidic residues" evidence="1">
    <location>
        <begin position="34"/>
        <end position="51"/>
    </location>
</feature>
<gene>
    <name evidence="2" type="ORF">OPKNFCMD_0280</name>
</gene>
<accession>A0ABQ4QSJ7</accession>
<sequence>MTKTDPAQPRLRDVDPGGENPAQSPGQGSPGRELPGRELPGRGAAGEREGLGDPLAGNAAAREAIDRATAAIGKDTGE</sequence>
<evidence type="ECO:0000313" key="2">
    <source>
        <dbReference type="EMBL" id="GJD47572.1"/>
    </source>
</evidence>
<evidence type="ECO:0000313" key="3">
    <source>
        <dbReference type="Proteomes" id="UP001055167"/>
    </source>
</evidence>
<reference evidence="2" key="2">
    <citation type="submission" date="2021-08" db="EMBL/GenBank/DDBJ databases">
        <authorList>
            <person name="Tani A."/>
            <person name="Ola A."/>
            <person name="Ogura Y."/>
            <person name="Katsura K."/>
            <person name="Hayashi T."/>
        </authorList>
    </citation>
    <scope>NUCLEOTIDE SEQUENCE</scope>
    <source>
        <strain evidence="2">KCTC 52305</strain>
    </source>
</reference>
<name>A0ABQ4QSJ7_9HYPH</name>
<dbReference type="EMBL" id="BPQH01000001">
    <property type="protein sequence ID" value="GJD47572.1"/>
    <property type="molecule type" value="Genomic_DNA"/>
</dbReference>
<proteinExistence type="predicted"/>
<evidence type="ECO:0000256" key="1">
    <source>
        <dbReference type="SAM" id="MobiDB-lite"/>
    </source>
</evidence>